<evidence type="ECO:0000313" key="11">
    <source>
        <dbReference type="Proteomes" id="UP000251577"/>
    </source>
</evidence>
<evidence type="ECO:0000313" key="10">
    <source>
        <dbReference type="EMBL" id="RAV31732.1"/>
    </source>
</evidence>
<evidence type="ECO:0000259" key="9">
    <source>
        <dbReference type="SMART" id="SM00852"/>
    </source>
</evidence>
<comment type="caution">
    <text evidence="10">The sequence shown here is derived from an EMBL/GenBank/DDBJ whole genome shotgun (WGS) entry which is preliminary data.</text>
</comment>
<dbReference type="SUPFAM" id="SSF63882">
    <property type="entry name" value="MoeA N-terminal region -like"/>
    <property type="match status" value="2"/>
</dbReference>
<dbReference type="GO" id="GO:0006777">
    <property type="term" value="P:Mo-molybdopterin cofactor biosynthetic process"/>
    <property type="evidence" value="ECO:0007669"/>
    <property type="project" value="UniProtKB-UniRule"/>
</dbReference>
<reference evidence="10 11" key="1">
    <citation type="journal article" date="2018" name="Syst. Appl. Microbiol.">
        <title>Corynebacterium heidelbergense sp. nov., isolated from the preen glands of Egyptian geese (Alopochen aegyptiacus).</title>
        <authorList>
            <person name="Braun M.S."/>
            <person name="Wang E."/>
            <person name="Zimmermann S."/>
            <person name="Wink M."/>
        </authorList>
    </citation>
    <scope>NUCLEOTIDE SEQUENCE [LARGE SCALE GENOMIC DNA]</scope>
    <source>
        <strain evidence="10 11">647</strain>
    </source>
</reference>
<dbReference type="GO" id="GO:0046872">
    <property type="term" value="F:metal ion binding"/>
    <property type="evidence" value="ECO:0007669"/>
    <property type="project" value="UniProtKB-UniRule"/>
</dbReference>
<dbReference type="InterPro" id="IPR001453">
    <property type="entry name" value="MoaB/Mog_dom"/>
</dbReference>
<dbReference type="Pfam" id="PF03453">
    <property type="entry name" value="MoeA_N"/>
    <property type="match status" value="1"/>
</dbReference>
<keyword evidence="5 7" id="KW-0501">Molybdenum cofactor biosynthesis</keyword>
<feature type="region of interest" description="Disordered" evidence="8">
    <location>
        <begin position="77"/>
        <end position="113"/>
    </location>
</feature>
<proteinExistence type="inferred from homology"/>
<feature type="compositionally biased region" description="Acidic residues" evidence="8">
    <location>
        <begin position="78"/>
        <end position="103"/>
    </location>
</feature>
<dbReference type="InterPro" id="IPR036688">
    <property type="entry name" value="MoeA_C_domain_IV_sf"/>
</dbReference>
<sequence>MRSVEEQLSVISAAAVTPEPVRIAISEALGLRCAEQVEGTRSVPGFDQAAIDGFAVRSVDLRGLRDLRDTDYAHDVLQDADDGAFPPDPEDMDGEPGEVEEERSDGPRRRGPAMTLPIVGEVTAGSHRPVRLQPRQAVRVYTGAPIPTLADALVPMDWAEVHGRHVAPLRPVAPGDFVHRKGSDVQPGDVVVEQGAVIGAAQVGLLAAVGRSKVLVYPRPRMSVLSFGAELVDIDREPGLGQVFDVNSYALAAAGREAGADVHRLGIMAGESRRLKDTIEGQLIRSEVVVIAGAVGGQASDRLREVLDELGGMEISRVAMHPGSVMGFGTLGPDKIPTFLLPPNPSAALVAFEVMVRPLVQIIRGQRQATRRIVQARTIASIESAPHRRGFIRGQLMRDRETREFLVDPLGAADRGEPTHLLGSHGQANCLIIVPTDETHVEPGHVVDVMFLTNRA</sequence>
<dbReference type="InterPro" id="IPR036425">
    <property type="entry name" value="MoaB/Mog-like_dom_sf"/>
</dbReference>
<name>A0A364V530_9CORY</name>
<dbReference type="AlphaFoldDB" id="A0A364V530"/>
<dbReference type="CDD" id="cd00887">
    <property type="entry name" value="MoeA"/>
    <property type="match status" value="1"/>
</dbReference>
<dbReference type="Gene3D" id="3.90.105.10">
    <property type="entry name" value="Molybdopterin biosynthesis moea protein, domain 2"/>
    <property type="match status" value="1"/>
</dbReference>
<gene>
    <name evidence="10" type="ORF">DLJ54_06795</name>
</gene>
<comment type="similarity">
    <text evidence="3 7">Belongs to the MoeA family.</text>
</comment>
<keyword evidence="4 7" id="KW-0500">Molybdenum</keyword>
<dbReference type="Gene3D" id="3.40.980.10">
    <property type="entry name" value="MoaB/Mog-like domain"/>
    <property type="match status" value="1"/>
</dbReference>
<evidence type="ECO:0000256" key="5">
    <source>
        <dbReference type="ARBA" id="ARBA00023150"/>
    </source>
</evidence>
<feature type="domain" description="MoaB/Mog" evidence="9">
    <location>
        <begin position="223"/>
        <end position="362"/>
    </location>
</feature>
<evidence type="ECO:0000256" key="3">
    <source>
        <dbReference type="ARBA" id="ARBA00010763"/>
    </source>
</evidence>
<comment type="function">
    <text evidence="1 7">Catalyzes the insertion of molybdate into adenylated molybdopterin with the concomitant release of AMP.</text>
</comment>
<organism evidence="10 11">
    <name type="scientific">Corynebacterium heidelbergense</name>
    <dbReference type="NCBI Taxonomy" id="2055947"/>
    <lineage>
        <taxon>Bacteria</taxon>
        <taxon>Bacillati</taxon>
        <taxon>Actinomycetota</taxon>
        <taxon>Actinomycetes</taxon>
        <taxon>Mycobacteriales</taxon>
        <taxon>Corynebacteriaceae</taxon>
        <taxon>Corynebacterium</taxon>
    </lineage>
</organism>
<evidence type="ECO:0000256" key="7">
    <source>
        <dbReference type="RuleBase" id="RU365090"/>
    </source>
</evidence>
<protein>
    <recommendedName>
        <fullName evidence="7">Molybdopterin molybdenumtransferase</fullName>
        <ecNumber evidence="7">2.10.1.1</ecNumber>
    </recommendedName>
</protein>
<dbReference type="Pfam" id="PF00994">
    <property type="entry name" value="MoCF_biosynth"/>
    <property type="match status" value="1"/>
</dbReference>
<dbReference type="SUPFAM" id="SSF63867">
    <property type="entry name" value="MoeA C-terminal domain-like"/>
    <property type="match status" value="1"/>
</dbReference>
<evidence type="ECO:0000256" key="2">
    <source>
        <dbReference type="ARBA" id="ARBA00005046"/>
    </source>
</evidence>
<dbReference type="UniPathway" id="UPA00344"/>
<dbReference type="Gene3D" id="2.170.190.11">
    <property type="entry name" value="Molybdopterin biosynthesis moea protein, domain 3"/>
    <property type="match status" value="1"/>
</dbReference>
<keyword evidence="11" id="KW-1185">Reference proteome</keyword>
<dbReference type="NCBIfam" id="NF045515">
    <property type="entry name" value="Glp_gephyrin"/>
    <property type="match status" value="1"/>
</dbReference>
<dbReference type="GO" id="GO:0005829">
    <property type="term" value="C:cytosol"/>
    <property type="evidence" value="ECO:0007669"/>
    <property type="project" value="TreeGrafter"/>
</dbReference>
<accession>A0A364V530</accession>
<dbReference type="InterPro" id="IPR036135">
    <property type="entry name" value="MoeA_linker/N_sf"/>
</dbReference>
<keyword evidence="7" id="KW-0479">Metal-binding</keyword>
<dbReference type="EMBL" id="QHCV01000062">
    <property type="protein sequence ID" value="RAV31732.1"/>
    <property type="molecule type" value="Genomic_DNA"/>
</dbReference>
<evidence type="ECO:0000256" key="4">
    <source>
        <dbReference type="ARBA" id="ARBA00022505"/>
    </source>
</evidence>
<dbReference type="InterPro" id="IPR005111">
    <property type="entry name" value="MoeA_C_domain_IV"/>
</dbReference>
<dbReference type="Pfam" id="PF03454">
    <property type="entry name" value="MoeA_C"/>
    <property type="match status" value="1"/>
</dbReference>
<dbReference type="Gene3D" id="2.40.340.10">
    <property type="entry name" value="MoeA, C-terminal, domain IV"/>
    <property type="match status" value="1"/>
</dbReference>
<comment type="catalytic activity">
    <reaction evidence="6">
        <text>adenylyl-molybdopterin + molybdate = Mo-molybdopterin + AMP + H(+)</text>
        <dbReference type="Rhea" id="RHEA:35047"/>
        <dbReference type="ChEBI" id="CHEBI:15378"/>
        <dbReference type="ChEBI" id="CHEBI:36264"/>
        <dbReference type="ChEBI" id="CHEBI:62727"/>
        <dbReference type="ChEBI" id="CHEBI:71302"/>
        <dbReference type="ChEBI" id="CHEBI:456215"/>
        <dbReference type="EC" id="2.10.1.1"/>
    </reaction>
</comment>
<evidence type="ECO:0000256" key="8">
    <source>
        <dbReference type="SAM" id="MobiDB-lite"/>
    </source>
</evidence>
<dbReference type="RefSeq" id="WP_113631006.1">
    <property type="nucleotide sequence ID" value="NZ_QHCV01000062.1"/>
</dbReference>
<dbReference type="SMART" id="SM00852">
    <property type="entry name" value="MoCF_biosynth"/>
    <property type="match status" value="1"/>
</dbReference>
<comment type="pathway">
    <text evidence="2 7">Cofactor biosynthesis; molybdopterin biosynthesis.</text>
</comment>
<dbReference type="EC" id="2.10.1.1" evidence="7"/>
<comment type="cofactor">
    <cofactor evidence="7">
        <name>Mg(2+)</name>
        <dbReference type="ChEBI" id="CHEBI:18420"/>
    </cofactor>
</comment>
<dbReference type="InterPro" id="IPR005110">
    <property type="entry name" value="MoeA_linker/N"/>
</dbReference>
<dbReference type="PANTHER" id="PTHR10192">
    <property type="entry name" value="MOLYBDOPTERIN BIOSYNTHESIS PROTEIN"/>
    <property type="match status" value="1"/>
</dbReference>
<keyword evidence="7" id="KW-0460">Magnesium</keyword>
<keyword evidence="7 10" id="KW-0808">Transferase</keyword>
<dbReference type="SUPFAM" id="SSF53218">
    <property type="entry name" value="Molybdenum cofactor biosynthesis proteins"/>
    <property type="match status" value="1"/>
</dbReference>
<evidence type="ECO:0000256" key="6">
    <source>
        <dbReference type="ARBA" id="ARBA00047317"/>
    </source>
</evidence>
<dbReference type="InterPro" id="IPR038987">
    <property type="entry name" value="MoeA-like"/>
</dbReference>
<dbReference type="GO" id="GO:0061599">
    <property type="term" value="F:molybdopterin molybdotransferase activity"/>
    <property type="evidence" value="ECO:0007669"/>
    <property type="project" value="UniProtKB-UniRule"/>
</dbReference>
<evidence type="ECO:0000256" key="1">
    <source>
        <dbReference type="ARBA" id="ARBA00002901"/>
    </source>
</evidence>
<dbReference type="PANTHER" id="PTHR10192:SF5">
    <property type="entry name" value="GEPHYRIN"/>
    <property type="match status" value="1"/>
</dbReference>
<dbReference type="Proteomes" id="UP000251577">
    <property type="component" value="Unassembled WGS sequence"/>
</dbReference>